<dbReference type="PANTHER" id="PTHR16318">
    <property type="entry name" value="GAMMA-SECRETASE SUBUNIT PEN-2"/>
    <property type="match status" value="1"/>
</dbReference>
<keyword evidence="6 8" id="KW-1133">Transmembrane helix</keyword>
<comment type="subcellular location">
    <subcellularLocation>
        <location evidence="1">Membrane</location>
        <topology evidence="1">Multi-pass membrane protein</topology>
    </subcellularLocation>
</comment>
<evidence type="ECO:0000313" key="9">
    <source>
        <dbReference type="EMBL" id="CAL1543444.1"/>
    </source>
</evidence>
<sequence>MDLKRVKNEEKLVLCRKYYLAGFFILPFLWFINCIWFFNEAFRKPEYPEQSQIRTYVIRSLIGALVWMTMIIAWVAVFQVNRVSWGIAGEMLTFVLPTGKE</sequence>
<keyword evidence="5" id="KW-0914">Notch signaling pathway</keyword>
<reference evidence="9 10" key="1">
    <citation type="submission" date="2024-04" db="EMBL/GenBank/DDBJ databases">
        <authorList>
            <consortium name="Genoscope - CEA"/>
            <person name="William W."/>
        </authorList>
    </citation>
    <scope>NUCLEOTIDE SEQUENCE [LARGE SCALE GENOMIC DNA]</scope>
</reference>
<evidence type="ECO:0000256" key="5">
    <source>
        <dbReference type="ARBA" id="ARBA00022976"/>
    </source>
</evidence>
<evidence type="ECO:0000313" key="10">
    <source>
        <dbReference type="Proteomes" id="UP001497497"/>
    </source>
</evidence>
<evidence type="ECO:0000256" key="4">
    <source>
        <dbReference type="ARBA" id="ARBA00022692"/>
    </source>
</evidence>
<name>A0AAV2I9H4_LYMST</name>
<dbReference type="EMBL" id="CAXITT010000549">
    <property type="protein sequence ID" value="CAL1543444.1"/>
    <property type="molecule type" value="Genomic_DNA"/>
</dbReference>
<dbReference type="GO" id="GO:0070765">
    <property type="term" value="C:gamma-secretase complex"/>
    <property type="evidence" value="ECO:0007669"/>
    <property type="project" value="TreeGrafter"/>
</dbReference>
<dbReference type="PANTHER" id="PTHR16318:SF0">
    <property type="entry name" value="GAMMA-SECRETASE SUBUNIT PEN-2"/>
    <property type="match status" value="1"/>
</dbReference>
<feature type="transmembrane region" description="Helical" evidence="8">
    <location>
        <begin position="58"/>
        <end position="78"/>
    </location>
</feature>
<dbReference type="Pfam" id="PF10251">
    <property type="entry name" value="PEN-2"/>
    <property type="match status" value="1"/>
</dbReference>
<dbReference type="AlphaFoldDB" id="A0AAV2I9H4"/>
<protein>
    <recommendedName>
        <fullName evidence="3">Gamma-secretase subunit PEN-2</fullName>
    </recommendedName>
</protein>
<evidence type="ECO:0000256" key="7">
    <source>
        <dbReference type="ARBA" id="ARBA00023136"/>
    </source>
</evidence>
<organism evidence="9 10">
    <name type="scientific">Lymnaea stagnalis</name>
    <name type="common">Great pond snail</name>
    <name type="synonym">Helix stagnalis</name>
    <dbReference type="NCBI Taxonomy" id="6523"/>
    <lineage>
        <taxon>Eukaryota</taxon>
        <taxon>Metazoa</taxon>
        <taxon>Spiralia</taxon>
        <taxon>Lophotrochozoa</taxon>
        <taxon>Mollusca</taxon>
        <taxon>Gastropoda</taxon>
        <taxon>Heterobranchia</taxon>
        <taxon>Euthyneura</taxon>
        <taxon>Panpulmonata</taxon>
        <taxon>Hygrophila</taxon>
        <taxon>Lymnaeoidea</taxon>
        <taxon>Lymnaeidae</taxon>
        <taxon>Lymnaea</taxon>
    </lineage>
</organism>
<gene>
    <name evidence="9" type="ORF">GSLYS_00016978001</name>
</gene>
<accession>A0AAV2I9H4</accession>
<feature type="transmembrane region" description="Helical" evidence="8">
    <location>
        <begin position="20"/>
        <end position="38"/>
    </location>
</feature>
<proteinExistence type="inferred from homology"/>
<dbReference type="GO" id="GO:0007219">
    <property type="term" value="P:Notch signaling pathway"/>
    <property type="evidence" value="ECO:0007669"/>
    <property type="project" value="UniProtKB-KW"/>
</dbReference>
<evidence type="ECO:0000256" key="3">
    <source>
        <dbReference type="ARBA" id="ARBA00018306"/>
    </source>
</evidence>
<dbReference type="Proteomes" id="UP001497497">
    <property type="component" value="Unassembled WGS sequence"/>
</dbReference>
<evidence type="ECO:0000256" key="1">
    <source>
        <dbReference type="ARBA" id="ARBA00004141"/>
    </source>
</evidence>
<keyword evidence="4 8" id="KW-0812">Transmembrane</keyword>
<evidence type="ECO:0000256" key="8">
    <source>
        <dbReference type="SAM" id="Phobius"/>
    </source>
</evidence>
<dbReference type="GO" id="GO:0007220">
    <property type="term" value="P:Notch receptor processing"/>
    <property type="evidence" value="ECO:0007669"/>
    <property type="project" value="TreeGrafter"/>
</dbReference>
<comment type="caution">
    <text evidence="9">The sequence shown here is derived from an EMBL/GenBank/DDBJ whole genome shotgun (WGS) entry which is preliminary data.</text>
</comment>
<comment type="similarity">
    <text evidence="2">Belongs to the PEN-2 family.</text>
</comment>
<evidence type="ECO:0000256" key="6">
    <source>
        <dbReference type="ARBA" id="ARBA00022989"/>
    </source>
</evidence>
<keyword evidence="10" id="KW-1185">Reference proteome</keyword>
<evidence type="ECO:0000256" key="2">
    <source>
        <dbReference type="ARBA" id="ARBA00009607"/>
    </source>
</evidence>
<dbReference type="InterPro" id="IPR019379">
    <property type="entry name" value="Gamma_Secretase_Asp_P_PEN2"/>
</dbReference>
<keyword evidence="7 8" id="KW-0472">Membrane</keyword>